<keyword evidence="7 18" id="KW-0732">Signal</keyword>
<gene>
    <name evidence="21" type="ORF">I2F25_02305</name>
</gene>
<evidence type="ECO:0000256" key="11">
    <source>
        <dbReference type="ARBA" id="ARBA00023136"/>
    </source>
</evidence>
<evidence type="ECO:0000256" key="14">
    <source>
        <dbReference type="PROSITE-ProRule" id="PRU01360"/>
    </source>
</evidence>
<keyword evidence="4 14" id="KW-1134">Transmembrane beta strand</keyword>
<dbReference type="PANTHER" id="PTHR32552:SF90">
    <property type="entry name" value="METAL-PSEUDOPALINE RECEPTOR CNTO"/>
    <property type="match status" value="1"/>
</dbReference>
<keyword evidence="3 14" id="KW-0813">Transport</keyword>
<evidence type="ECO:0000256" key="16">
    <source>
        <dbReference type="RuleBase" id="RU003357"/>
    </source>
</evidence>
<dbReference type="InterPro" id="IPR012910">
    <property type="entry name" value="Plug_dom"/>
</dbReference>
<keyword evidence="10 16" id="KW-0798">TonB box</keyword>
<comment type="similarity">
    <text evidence="2 14 16">Belongs to the TonB-dependent receptor family.</text>
</comment>
<reference evidence="21 22" key="1">
    <citation type="submission" date="2019-08" db="EMBL/GenBank/DDBJ databases">
        <title>Five species of Acinetobacter isolated from floral nectar and animal pollinators.</title>
        <authorList>
            <person name="Hendry T.A."/>
        </authorList>
    </citation>
    <scope>NUCLEOTIDE SEQUENCE [LARGE SCALE GENOMIC DNA]</scope>
    <source>
        <strain evidence="21 22">MD18.27</strain>
    </source>
</reference>
<keyword evidence="6 14" id="KW-0812">Transmembrane</keyword>
<evidence type="ECO:0000256" key="4">
    <source>
        <dbReference type="ARBA" id="ARBA00022452"/>
    </source>
</evidence>
<proteinExistence type="inferred from homology"/>
<dbReference type="Proteomes" id="UP001339883">
    <property type="component" value="Unassembled WGS sequence"/>
</dbReference>
<feature type="region of interest" description="Disordered" evidence="17">
    <location>
        <begin position="35"/>
        <end position="54"/>
    </location>
</feature>
<sequence>MNKHLLYICIFSSIYHTAFADDQVLPTISLQSQPNTQTYSDYQSNTSTRTPTSIQETPQEVIIINKNILNDIQATRLSDGLDIAGIGRGNNFGGQGLTTYTVRGFTSGEYFKNGFPINRGYPNSPDSNTIEHIDIIKGPAATLYGRTDPGGTFNIVSKAPQNKQSTELGALIDSEGLFRSTLDTTGPLSKTFSYRLNAMSETGDTYREGVRTKRWDISPVLQWQPSDQTKVILEADFLRNQHPLDRGFTRYTGQSKTNFDSSTNWWESGKDRNELTNSNDMVQLRLEQTLSPNWKLNIGGQYLKGDLQGYAVEAYGLKANTSGNVITRNYNWRHLSWEDKDLQVNITGQFDLFNMQHTLISGVELEEYDYRSFIIRSPKSANFDLNINQPTLGQTLPALTNVTTHDHETLKSQAYFVQDQIALSSQLKALLGLRYETYKDNYTDFLASSGWTASEDALIPRFGLIFTPNNDFSLYTSISKSFKPNTGADRFGKGFSPETGMSYELGSKWQIIPNRLNIDAAVYYTKKENVLTLDPLDTTKSIAAGEVSSKGFDFNITGQITDSFKIIGNYAYVDAAVLKDNTLKKGTRLANIPKNSLNILAMYDIQLGQLNGLSLGINQHFIDRRKGLTSNTSYDMPAYATTDLLATYKATENLKFSLNIRNLFDKNYDSSAFNMYVYPGQGRNAQFGVTYKF</sequence>
<dbReference type="Gene3D" id="2.40.170.20">
    <property type="entry name" value="TonB-dependent receptor, beta-barrel domain"/>
    <property type="match status" value="1"/>
</dbReference>
<feature type="signal peptide" evidence="18">
    <location>
        <begin position="1"/>
        <end position="20"/>
    </location>
</feature>
<keyword evidence="11 14" id="KW-0472">Membrane</keyword>
<feature type="domain" description="TonB-dependent receptor plug" evidence="20">
    <location>
        <begin position="54"/>
        <end position="152"/>
    </location>
</feature>
<keyword evidence="12 21" id="KW-0675">Receptor</keyword>
<dbReference type="EMBL" id="VTDN01000002">
    <property type="protein sequence ID" value="MEB5475901.1"/>
    <property type="molecule type" value="Genomic_DNA"/>
</dbReference>
<dbReference type="InterPro" id="IPR010917">
    <property type="entry name" value="TonB_rcpt_CS"/>
</dbReference>
<evidence type="ECO:0000256" key="15">
    <source>
        <dbReference type="PROSITE-ProRule" id="PRU10144"/>
    </source>
</evidence>
<feature type="short sequence motif" description="TonB C-terminal box" evidence="15">
    <location>
        <begin position="676"/>
        <end position="693"/>
    </location>
</feature>
<dbReference type="InterPro" id="IPR037066">
    <property type="entry name" value="Plug_dom_sf"/>
</dbReference>
<dbReference type="CDD" id="cd01347">
    <property type="entry name" value="ligand_gated_channel"/>
    <property type="match status" value="1"/>
</dbReference>
<evidence type="ECO:0000256" key="3">
    <source>
        <dbReference type="ARBA" id="ARBA00022448"/>
    </source>
</evidence>
<keyword evidence="9" id="KW-0406">Ion transport</keyword>
<dbReference type="InterPro" id="IPR000531">
    <property type="entry name" value="Beta-barrel_TonB"/>
</dbReference>
<evidence type="ECO:0000256" key="7">
    <source>
        <dbReference type="ARBA" id="ARBA00022729"/>
    </source>
</evidence>
<evidence type="ECO:0000256" key="5">
    <source>
        <dbReference type="ARBA" id="ARBA00022496"/>
    </source>
</evidence>
<evidence type="ECO:0000313" key="22">
    <source>
        <dbReference type="Proteomes" id="UP001339883"/>
    </source>
</evidence>
<dbReference type="RefSeq" id="WP_325774489.1">
    <property type="nucleotide sequence ID" value="NZ_VTDN01000002.1"/>
</dbReference>
<evidence type="ECO:0000256" key="10">
    <source>
        <dbReference type="ARBA" id="ARBA00023077"/>
    </source>
</evidence>
<evidence type="ECO:0000256" key="13">
    <source>
        <dbReference type="ARBA" id="ARBA00023237"/>
    </source>
</evidence>
<dbReference type="InterPro" id="IPR039426">
    <property type="entry name" value="TonB-dep_rcpt-like"/>
</dbReference>
<feature type="domain" description="TonB-dependent receptor-like beta-barrel" evidence="19">
    <location>
        <begin position="223"/>
        <end position="663"/>
    </location>
</feature>
<dbReference type="PROSITE" id="PS01156">
    <property type="entry name" value="TONB_DEPENDENT_REC_2"/>
    <property type="match status" value="1"/>
</dbReference>
<evidence type="ECO:0000256" key="2">
    <source>
        <dbReference type="ARBA" id="ARBA00009810"/>
    </source>
</evidence>
<keyword evidence="22" id="KW-1185">Reference proteome</keyword>
<dbReference type="PANTHER" id="PTHR32552">
    <property type="entry name" value="FERRICHROME IRON RECEPTOR-RELATED"/>
    <property type="match status" value="1"/>
</dbReference>
<evidence type="ECO:0000256" key="6">
    <source>
        <dbReference type="ARBA" id="ARBA00022692"/>
    </source>
</evidence>
<dbReference type="InterPro" id="IPR036942">
    <property type="entry name" value="Beta-barrel_TonB_sf"/>
</dbReference>
<dbReference type="InterPro" id="IPR010105">
    <property type="entry name" value="TonB_sidphr_rcpt"/>
</dbReference>
<name>A0ABU6DPW9_9GAMM</name>
<protein>
    <submittedName>
        <fullName evidence="21">TonB-dependent receptor</fullName>
    </submittedName>
</protein>
<keyword evidence="8" id="KW-0408">Iron</keyword>
<evidence type="ECO:0000259" key="20">
    <source>
        <dbReference type="Pfam" id="PF07715"/>
    </source>
</evidence>
<dbReference type="Pfam" id="PF07715">
    <property type="entry name" value="Plug"/>
    <property type="match status" value="1"/>
</dbReference>
<feature type="chain" id="PRO_5046001425" evidence="18">
    <location>
        <begin position="21"/>
        <end position="693"/>
    </location>
</feature>
<evidence type="ECO:0000256" key="17">
    <source>
        <dbReference type="SAM" id="MobiDB-lite"/>
    </source>
</evidence>
<evidence type="ECO:0000256" key="1">
    <source>
        <dbReference type="ARBA" id="ARBA00004571"/>
    </source>
</evidence>
<keyword evidence="13 14" id="KW-0998">Cell outer membrane</keyword>
<keyword evidence="5" id="KW-0410">Iron transport</keyword>
<dbReference type="SUPFAM" id="SSF56935">
    <property type="entry name" value="Porins"/>
    <property type="match status" value="1"/>
</dbReference>
<comment type="caution">
    <text evidence="21">The sequence shown here is derived from an EMBL/GenBank/DDBJ whole genome shotgun (WGS) entry which is preliminary data.</text>
</comment>
<dbReference type="NCBIfam" id="TIGR01783">
    <property type="entry name" value="TonB-siderophor"/>
    <property type="match status" value="1"/>
</dbReference>
<comment type="subcellular location">
    <subcellularLocation>
        <location evidence="1 14">Cell outer membrane</location>
        <topology evidence="1 14">Multi-pass membrane protein</topology>
    </subcellularLocation>
</comment>
<evidence type="ECO:0000259" key="19">
    <source>
        <dbReference type="Pfam" id="PF00593"/>
    </source>
</evidence>
<dbReference type="Pfam" id="PF00593">
    <property type="entry name" value="TonB_dep_Rec_b-barrel"/>
    <property type="match status" value="1"/>
</dbReference>
<evidence type="ECO:0000256" key="12">
    <source>
        <dbReference type="ARBA" id="ARBA00023170"/>
    </source>
</evidence>
<evidence type="ECO:0000256" key="18">
    <source>
        <dbReference type="SAM" id="SignalP"/>
    </source>
</evidence>
<evidence type="ECO:0000256" key="9">
    <source>
        <dbReference type="ARBA" id="ARBA00023065"/>
    </source>
</evidence>
<dbReference type="Gene3D" id="2.170.130.10">
    <property type="entry name" value="TonB-dependent receptor, plug domain"/>
    <property type="match status" value="1"/>
</dbReference>
<evidence type="ECO:0000313" key="21">
    <source>
        <dbReference type="EMBL" id="MEB5475901.1"/>
    </source>
</evidence>
<accession>A0ABU6DPW9</accession>
<dbReference type="PROSITE" id="PS52016">
    <property type="entry name" value="TONB_DEPENDENT_REC_3"/>
    <property type="match status" value="1"/>
</dbReference>
<organism evidence="21 22">
    <name type="scientific">Acinetobacter pollinis</name>
    <dbReference type="NCBI Taxonomy" id="2605270"/>
    <lineage>
        <taxon>Bacteria</taxon>
        <taxon>Pseudomonadati</taxon>
        <taxon>Pseudomonadota</taxon>
        <taxon>Gammaproteobacteria</taxon>
        <taxon>Moraxellales</taxon>
        <taxon>Moraxellaceae</taxon>
        <taxon>Acinetobacter</taxon>
    </lineage>
</organism>
<evidence type="ECO:0000256" key="8">
    <source>
        <dbReference type="ARBA" id="ARBA00023004"/>
    </source>
</evidence>